<dbReference type="PROSITE" id="PS50837">
    <property type="entry name" value="NACHT"/>
    <property type="match status" value="1"/>
</dbReference>
<keyword evidence="2" id="KW-0802">TPR repeat</keyword>
<dbReference type="SUPFAM" id="SSF48452">
    <property type="entry name" value="TPR-like"/>
    <property type="match status" value="1"/>
</dbReference>
<proteinExistence type="predicted"/>
<organism evidence="4 5">
    <name type="scientific">Aspergillus sclerotiicarbonarius (strain CBS 121057 / IBT 28362)</name>
    <dbReference type="NCBI Taxonomy" id="1448318"/>
    <lineage>
        <taxon>Eukaryota</taxon>
        <taxon>Fungi</taxon>
        <taxon>Dikarya</taxon>
        <taxon>Ascomycota</taxon>
        <taxon>Pezizomycotina</taxon>
        <taxon>Eurotiomycetes</taxon>
        <taxon>Eurotiomycetidae</taxon>
        <taxon>Eurotiales</taxon>
        <taxon>Aspergillaceae</taxon>
        <taxon>Aspergillus</taxon>
        <taxon>Aspergillus subgen. Circumdati</taxon>
    </lineage>
</organism>
<dbReference type="SMART" id="SM00028">
    <property type="entry name" value="TPR"/>
    <property type="match status" value="3"/>
</dbReference>
<evidence type="ECO:0000256" key="2">
    <source>
        <dbReference type="PROSITE-ProRule" id="PRU00339"/>
    </source>
</evidence>
<dbReference type="EMBL" id="KZ826357">
    <property type="protein sequence ID" value="PYI05545.1"/>
    <property type="molecule type" value="Genomic_DNA"/>
</dbReference>
<dbReference type="Gene3D" id="1.25.40.10">
    <property type="entry name" value="Tetratricopeptide repeat domain"/>
    <property type="match status" value="1"/>
</dbReference>
<dbReference type="InterPro" id="IPR011990">
    <property type="entry name" value="TPR-like_helical_dom_sf"/>
</dbReference>
<dbReference type="PROSITE" id="PS50293">
    <property type="entry name" value="TPR_REGION"/>
    <property type="match status" value="1"/>
</dbReference>
<dbReference type="InterPro" id="IPR056884">
    <property type="entry name" value="NPHP3-like_N"/>
</dbReference>
<evidence type="ECO:0000259" key="3">
    <source>
        <dbReference type="PROSITE" id="PS50837"/>
    </source>
</evidence>
<dbReference type="Gene3D" id="3.40.50.300">
    <property type="entry name" value="P-loop containing nucleotide triphosphate hydrolases"/>
    <property type="match status" value="1"/>
</dbReference>
<dbReference type="PANTHER" id="PTHR10039:SF17">
    <property type="entry name" value="FUNGAL STAND N-TERMINAL GOODBYE DOMAIN-CONTAINING PROTEIN-RELATED"/>
    <property type="match status" value="1"/>
</dbReference>
<dbReference type="Proteomes" id="UP000248423">
    <property type="component" value="Unassembled WGS sequence"/>
</dbReference>
<dbReference type="Pfam" id="PF17109">
    <property type="entry name" value="Goodbye"/>
    <property type="match status" value="1"/>
</dbReference>
<feature type="domain" description="NACHT" evidence="3">
    <location>
        <begin position="327"/>
        <end position="479"/>
    </location>
</feature>
<keyword evidence="1" id="KW-0677">Repeat</keyword>
<evidence type="ECO:0000313" key="4">
    <source>
        <dbReference type="EMBL" id="PYI05545.1"/>
    </source>
</evidence>
<protein>
    <submittedName>
        <fullName evidence="4">NACHT and TPR domain protein</fullName>
    </submittedName>
</protein>
<reference evidence="4 5" key="1">
    <citation type="submission" date="2018-02" db="EMBL/GenBank/DDBJ databases">
        <title>The genomes of Aspergillus section Nigri reveals drivers in fungal speciation.</title>
        <authorList>
            <consortium name="DOE Joint Genome Institute"/>
            <person name="Vesth T.C."/>
            <person name="Nybo J."/>
            <person name="Theobald S."/>
            <person name="Brandl J."/>
            <person name="Frisvad J.C."/>
            <person name="Nielsen K.F."/>
            <person name="Lyhne E.K."/>
            <person name="Kogle M.E."/>
            <person name="Kuo A."/>
            <person name="Riley R."/>
            <person name="Clum A."/>
            <person name="Nolan M."/>
            <person name="Lipzen A."/>
            <person name="Salamov A."/>
            <person name="Henrissat B."/>
            <person name="Wiebenga A."/>
            <person name="De vries R.P."/>
            <person name="Grigoriev I.V."/>
            <person name="Mortensen U.H."/>
            <person name="Andersen M.R."/>
            <person name="Baker S.E."/>
        </authorList>
    </citation>
    <scope>NUCLEOTIDE SEQUENCE [LARGE SCALE GENOMIC DNA]</scope>
    <source>
        <strain evidence="4 5">CBS 121057</strain>
    </source>
</reference>
<dbReference type="InterPro" id="IPR019734">
    <property type="entry name" value="TPR_rpt"/>
</dbReference>
<keyword evidence="5" id="KW-1185">Reference proteome</keyword>
<dbReference type="InterPro" id="IPR031350">
    <property type="entry name" value="Goodbye_dom"/>
</dbReference>
<feature type="repeat" description="TPR" evidence="2">
    <location>
        <begin position="920"/>
        <end position="953"/>
    </location>
</feature>
<accession>A0A319ECI1</accession>
<dbReference type="InterPro" id="IPR007111">
    <property type="entry name" value="NACHT_NTPase"/>
</dbReference>
<dbReference type="PROSITE" id="PS50005">
    <property type="entry name" value="TPR"/>
    <property type="match status" value="1"/>
</dbReference>
<dbReference type="VEuPathDB" id="FungiDB:BO78DRAFT_398064"/>
<dbReference type="SUPFAM" id="SSF52540">
    <property type="entry name" value="P-loop containing nucleoside triphosphate hydrolases"/>
    <property type="match status" value="1"/>
</dbReference>
<dbReference type="Pfam" id="PF13181">
    <property type="entry name" value="TPR_8"/>
    <property type="match status" value="1"/>
</dbReference>
<dbReference type="OrthoDB" id="448455at2759"/>
<dbReference type="Pfam" id="PF24883">
    <property type="entry name" value="NPHP3_N"/>
    <property type="match status" value="1"/>
</dbReference>
<name>A0A319ECI1_ASPSB</name>
<dbReference type="InterPro" id="IPR027417">
    <property type="entry name" value="P-loop_NTPase"/>
</dbReference>
<gene>
    <name evidence="4" type="ORF">BO78DRAFT_398064</name>
</gene>
<evidence type="ECO:0000313" key="5">
    <source>
        <dbReference type="Proteomes" id="UP000248423"/>
    </source>
</evidence>
<sequence length="1395" mass="156478">MTGPKPQLPAIYDLAIKKYHEITHDDSTSTLDIEFLTKIQNVDDLTKEIDIRNAKFSEFREKRGPLFDVLKAALIPVELFGNLAAGGASMVFPPSSLVFGAVTYLMSAAKGVSTSYDAIQELMVTLKDFTIRLKAYSQEVISEALSDKLSDVLVTLIEIFALSTKTIRRGRLLKFTRNFLLGNNDALQGAIGKLDKLTSVEARLVGAETLTESKRTGRVVDDISVTVTSTNTTVMETGMTVNQMSCQVNEVHEMLSTLVVSANETVPESAEDREKSLQTLITKILRPSKTDSAQDWYDKINKARIPGTGDWVRDEDIFQGWLTRETPVIFVSGNPGAGKSYLSTNIISLLREQYPQGSESTSLVSVGYFFFKDDNPDTRSIHLALRDLALQISKSDPVYRKHIVAVEQYERINSLESAWRVLFVDYFLKKPGVDSSVYILLDGVDEASDEERKIFLSLAKDLYDAPEKARLQLAVVGRPHISDQLLEGLELEVPTIHVTTQKNSDDINQYIHASIKKSVVLRRVSTKLRQEIVEKLSAGAEGMFLWVNLMLQELVKKRNESSIRKALDNPPKGLKEILRHVLSNFSMSSNEEELEYLNEILPWVTCSQQPLTLGLIDSILKLKSPEGDGMIYLEGALRRQFASFFTLDREDGLATAELQNMSTKPDVFDGSDDENDESQEEVFEDVDNFTDFNSDLQTTTVTFCHASIGDFFRDETESKVSAGEGHLAVGVNYRGAKAHVLKTFLRLFTDSEFAEKADDSKKMLIHAAQNWVHHLLTTSPSECSLEDRTEIAKLLLIVFRSEEVIAGWIGLRSWVSTNASIQAVRQWWKDDEVLMSLSDDEREFISSTEEDPITTFNPVVMFCAKKWLCEKIWNVSPLAAVVWSYQCLKKGKEGNFLEAFSPSAAELIEAAGFGDLEKTALSYRRCAIVLREVGHYDTALEYFAKALELDPEEWITRGGMAITYTLQKQYQKAIELDEEAAKKISEEIEADPENNDLQEGLHTILERMGDSYKQLGDLEKRFESFSRAYECMPYCNTCINALLEHHNSHQDHQATIDLLTQLADTLVPDEDYSQLTQTVWLNADYESHFFSFALDAALATGTLSLMTESWRVAAKAARRALKTVTAANIELGLARIYSEFMHDQEKAVKRWENIIHTYASSKDETEIGIIKLQASYRLAQHYISEAVNAGVGTPEAEETATKLEKLAMQAKGDGSPLTFVLQTAAALSLGVYHRLKGQQAEARALIRPSIKHGIHILSDDDPENDIMGLLDLLTALLAANDTKNIIAVTYAMGAYETDEPDELEMWTCDGPCHRDWPNADDFSLCTICFDTFCQDCVKMVAEGTMAINRCNSRHVESFVYVPPRPKMVGEGSMLVDGEEMDFEAWKNLLRKEWGV</sequence>
<dbReference type="PANTHER" id="PTHR10039">
    <property type="entry name" value="AMELOGENIN"/>
    <property type="match status" value="1"/>
</dbReference>
<evidence type="ECO:0000256" key="1">
    <source>
        <dbReference type="ARBA" id="ARBA00022737"/>
    </source>
</evidence>